<dbReference type="NCBIfam" id="TIGR00210">
    <property type="entry name" value="gltS"/>
    <property type="match status" value="1"/>
</dbReference>
<accession>A0ABV2PVI6</accession>
<feature type="transmembrane region" description="Helical" evidence="1">
    <location>
        <begin position="125"/>
        <end position="148"/>
    </location>
</feature>
<feature type="transmembrane region" description="Helical" evidence="1">
    <location>
        <begin position="343"/>
        <end position="366"/>
    </location>
</feature>
<keyword evidence="1" id="KW-1133">Transmembrane helix</keyword>
<feature type="transmembrane region" description="Helical" evidence="1">
    <location>
        <begin position="94"/>
        <end position="119"/>
    </location>
</feature>
<feature type="transmembrane region" description="Helical" evidence="1">
    <location>
        <begin position="278"/>
        <end position="302"/>
    </location>
</feature>
<sequence>MLMLDPVQTVACGGLFLIAGYAIRARVPLLSRFSIPAPVIGGLLVALALLACRQWKVTPVHFDTAFQQPLMIAFFTAIGFNASTSLLKVSGRQIVLFLGLATGLAVVQNLVGIGLATAFGLPPLFGVITGSVTLAGGPATGLAFAPLFTQAGVQGAPSVALANAMAGIICGSVIGAPLATMLIERLKLRTPQSLDVAGSAPAMPPPAPAAAAANAASAEEQTYAGLRSFVLILLAMGIGAWISGGLGALGLTLPSYIGAMLVGALIRNVDDHLGWFGLSLRSIDIIGNASLSLFLVVALMNLHLWDLTGLAMPLLVNLGVQSIVVVAFCCWPLWWLMGRDYDAAVMASGFVGFMLGTTANAMAVMSSLTERFGPAPRAFLVAPIVGAFLIDFTNAIVITFFINGWK</sequence>
<dbReference type="InterPro" id="IPR004445">
    <property type="entry name" value="GltS"/>
</dbReference>
<feature type="transmembrane region" description="Helical" evidence="1">
    <location>
        <begin position="68"/>
        <end position="87"/>
    </location>
</feature>
<keyword evidence="1" id="KW-0997">Cell inner membrane</keyword>
<name>A0ABV2PVI6_9GAMM</name>
<protein>
    <recommendedName>
        <fullName evidence="1 2">Sodium/glutamate symporter</fullName>
    </recommendedName>
</protein>
<evidence type="ECO:0000256" key="2">
    <source>
        <dbReference type="NCBIfam" id="TIGR00210"/>
    </source>
</evidence>
<keyword evidence="1" id="KW-0915">Sodium</keyword>
<comment type="subcellular location">
    <subcellularLocation>
        <location evidence="1">Cell inner membrane</location>
        <topology evidence="1">Multi-pass membrane protein</topology>
    </subcellularLocation>
</comment>
<comment type="similarity">
    <text evidence="1">Belongs to the glutamate:Na(+) symporter (ESS) (TC 2.A.27) family.</text>
</comment>
<feature type="transmembrane region" description="Helical" evidence="1">
    <location>
        <begin position="314"/>
        <end position="337"/>
    </location>
</feature>
<keyword evidence="4" id="KW-1185">Reference proteome</keyword>
<keyword evidence="1" id="KW-0769">Symport</keyword>
<dbReference type="HAMAP" id="MF_02062">
    <property type="entry name" value="GltS"/>
    <property type="match status" value="1"/>
</dbReference>
<proteinExistence type="inferred from homology"/>
<feature type="transmembrane region" description="Helical" evidence="1">
    <location>
        <begin position="378"/>
        <end position="402"/>
    </location>
</feature>
<feature type="transmembrane region" description="Helical" evidence="1">
    <location>
        <begin position="224"/>
        <end position="242"/>
    </location>
</feature>
<reference evidence="3 4" key="1">
    <citation type="submission" date="2024-06" db="EMBL/GenBank/DDBJ databases">
        <title>Sorghum-associated microbial communities from plants grown in Nebraska, USA.</title>
        <authorList>
            <person name="Schachtman D."/>
        </authorList>
    </citation>
    <scope>NUCLEOTIDE SEQUENCE [LARGE SCALE GENOMIC DNA]</scope>
    <source>
        <strain evidence="3 4">1757</strain>
    </source>
</reference>
<dbReference type="EMBL" id="JBEPSD010000001">
    <property type="protein sequence ID" value="MET4569007.1"/>
    <property type="molecule type" value="Genomic_DNA"/>
</dbReference>
<dbReference type="PANTHER" id="PTHR36178">
    <property type="entry name" value="SLR0625 PROTEIN"/>
    <property type="match status" value="1"/>
</dbReference>
<dbReference type="Proteomes" id="UP001549251">
    <property type="component" value="Unassembled WGS sequence"/>
</dbReference>
<evidence type="ECO:0000313" key="4">
    <source>
        <dbReference type="Proteomes" id="UP001549251"/>
    </source>
</evidence>
<keyword evidence="1" id="KW-1003">Cell membrane</keyword>
<comment type="caution">
    <text evidence="3">The sequence shown here is derived from an EMBL/GenBank/DDBJ whole genome shotgun (WGS) entry which is preliminary data.</text>
</comment>
<dbReference type="Pfam" id="PF03616">
    <property type="entry name" value="Glt_symporter"/>
    <property type="match status" value="1"/>
</dbReference>
<feature type="transmembrane region" description="Helical" evidence="1">
    <location>
        <begin position="6"/>
        <end position="23"/>
    </location>
</feature>
<evidence type="ECO:0000256" key="1">
    <source>
        <dbReference type="HAMAP-Rule" id="MF_02062"/>
    </source>
</evidence>
<keyword evidence="1" id="KW-0813">Transport</keyword>
<keyword evidence="1" id="KW-0029">Amino-acid transport</keyword>
<keyword evidence="1" id="KW-0739">Sodium transport</keyword>
<organism evidence="3 4">
    <name type="scientific">Rhodanobacter soli</name>
    <dbReference type="NCBI Taxonomy" id="590609"/>
    <lineage>
        <taxon>Bacteria</taxon>
        <taxon>Pseudomonadati</taxon>
        <taxon>Pseudomonadota</taxon>
        <taxon>Gammaproteobacteria</taxon>
        <taxon>Lysobacterales</taxon>
        <taxon>Rhodanobacteraceae</taxon>
        <taxon>Rhodanobacter</taxon>
    </lineage>
</organism>
<feature type="transmembrane region" description="Helical" evidence="1">
    <location>
        <begin position="160"/>
        <end position="183"/>
    </location>
</feature>
<dbReference type="PANTHER" id="PTHR36178:SF1">
    <property type="entry name" value="SODIUM_GLUTAMATE SYMPORTER"/>
    <property type="match status" value="1"/>
</dbReference>
<keyword evidence="1" id="KW-0406">Ion transport</keyword>
<keyword evidence="1" id="KW-0472">Membrane</keyword>
<comment type="function">
    <text evidence="1">Catalyzes the sodium-dependent transport of glutamate.</text>
</comment>
<feature type="transmembrane region" description="Helical" evidence="1">
    <location>
        <begin position="35"/>
        <end position="56"/>
    </location>
</feature>
<keyword evidence="1" id="KW-0812">Transmembrane</keyword>
<gene>
    <name evidence="1" type="primary">gltS</name>
    <name evidence="3" type="ORF">ABIE04_001334</name>
</gene>
<evidence type="ECO:0000313" key="3">
    <source>
        <dbReference type="EMBL" id="MET4569007.1"/>
    </source>
</evidence>